<accession>A0AA95GY16</accession>
<evidence type="ECO:0000256" key="2">
    <source>
        <dbReference type="ARBA" id="ARBA00022692"/>
    </source>
</evidence>
<keyword evidence="3" id="KW-1133">Transmembrane helix</keyword>
<reference evidence="6" key="1">
    <citation type="submission" date="2023-04" db="EMBL/GenBank/DDBJ databases">
        <title>Genome dynamics across the evolutionary transition to endosymbiosis.</title>
        <authorList>
            <person name="Siozios S."/>
            <person name="Nadal-Jimenez P."/>
            <person name="Azagi T."/>
            <person name="Sprong H."/>
            <person name="Frost C.L."/>
            <person name="Parratt S.R."/>
            <person name="Taylor G."/>
            <person name="Brettell L."/>
            <person name="Lew K.C."/>
            <person name="Croft L."/>
            <person name="King K.C."/>
            <person name="Brockhurst M.A."/>
            <person name="Hypsa V."/>
            <person name="Novakova E."/>
            <person name="Darby A.C."/>
            <person name="Hurst G.D.D."/>
        </authorList>
    </citation>
    <scope>NUCLEOTIDE SEQUENCE</scope>
    <source>
        <strain evidence="6">APv</strain>
    </source>
</reference>
<evidence type="ECO:0000259" key="5">
    <source>
        <dbReference type="PROSITE" id="PS50929"/>
    </source>
</evidence>
<protein>
    <submittedName>
        <fullName evidence="6">ABC transporter transmembrane domain-containing protein</fullName>
    </submittedName>
</protein>
<dbReference type="PANTHER" id="PTHR43394:SF1">
    <property type="entry name" value="ATP-BINDING CASSETTE SUB-FAMILY B MEMBER 10, MITOCHONDRIAL"/>
    <property type="match status" value="1"/>
</dbReference>
<proteinExistence type="predicted"/>
<dbReference type="AlphaFoldDB" id="A0AA95GY16"/>
<evidence type="ECO:0000313" key="6">
    <source>
        <dbReference type="EMBL" id="WGM03145.1"/>
    </source>
</evidence>
<dbReference type="Pfam" id="PF00664">
    <property type="entry name" value="ABC_membrane"/>
    <property type="match status" value="1"/>
</dbReference>
<comment type="subcellular location">
    <subcellularLocation>
        <location evidence="1">Cell membrane</location>
        <topology evidence="1">Multi-pass membrane protein</topology>
    </subcellularLocation>
</comment>
<dbReference type="InterPro" id="IPR039421">
    <property type="entry name" value="Type_1_exporter"/>
</dbReference>
<organism evidence="6 7">
    <name type="scientific">Arsenophonus nasoniae</name>
    <name type="common">son-killer infecting Nasonia vitripennis</name>
    <dbReference type="NCBI Taxonomy" id="638"/>
    <lineage>
        <taxon>Bacteria</taxon>
        <taxon>Pseudomonadati</taxon>
        <taxon>Pseudomonadota</taxon>
        <taxon>Gammaproteobacteria</taxon>
        <taxon>Enterobacterales</taxon>
        <taxon>Morganellaceae</taxon>
        <taxon>Arsenophonus</taxon>
    </lineage>
</organism>
<name>A0AA95GY16_9GAMM</name>
<dbReference type="InterPro" id="IPR036640">
    <property type="entry name" value="ABC1_TM_sf"/>
</dbReference>
<dbReference type="GO" id="GO:0005524">
    <property type="term" value="F:ATP binding"/>
    <property type="evidence" value="ECO:0007669"/>
    <property type="project" value="InterPro"/>
</dbReference>
<feature type="domain" description="ABC transmembrane type-1" evidence="5">
    <location>
        <begin position="1"/>
        <end position="87"/>
    </location>
</feature>
<dbReference type="GO" id="GO:0015421">
    <property type="term" value="F:ABC-type oligopeptide transporter activity"/>
    <property type="evidence" value="ECO:0007669"/>
    <property type="project" value="TreeGrafter"/>
</dbReference>
<sequence>MGFYNAGKKSLVTNYKKAFRCKKSSVIASQIITLVNKITTSILLWFGVKAVMQGQLSPGELIAFNMLSAHVTQPILRLAQVWQDFQHTLIALKRVGDILDEPTEFGQTGLTNTASLEGNIEFNHIRFRYASDMPEVLQNISTPLA</sequence>
<dbReference type="SUPFAM" id="SSF90123">
    <property type="entry name" value="ABC transporter transmembrane region"/>
    <property type="match status" value="1"/>
</dbReference>
<dbReference type="PROSITE" id="PS50929">
    <property type="entry name" value="ABC_TM1F"/>
    <property type="match status" value="1"/>
</dbReference>
<evidence type="ECO:0000256" key="4">
    <source>
        <dbReference type="ARBA" id="ARBA00023136"/>
    </source>
</evidence>
<gene>
    <name evidence="6" type="ORF">QE210_05240</name>
</gene>
<keyword evidence="2 6" id="KW-0812">Transmembrane</keyword>
<dbReference type="Proteomes" id="UP001177595">
    <property type="component" value="Chromosome"/>
</dbReference>
<dbReference type="GO" id="GO:0005886">
    <property type="term" value="C:plasma membrane"/>
    <property type="evidence" value="ECO:0007669"/>
    <property type="project" value="UniProtKB-SubCell"/>
</dbReference>
<evidence type="ECO:0000256" key="3">
    <source>
        <dbReference type="ARBA" id="ARBA00022989"/>
    </source>
</evidence>
<dbReference type="Gene3D" id="1.20.1560.10">
    <property type="entry name" value="ABC transporter type 1, transmembrane domain"/>
    <property type="match status" value="1"/>
</dbReference>
<evidence type="ECO:0000256" key="1">
    <source>
        <dbReference type="ARBA" id="ARBA00004651"/>
    </source>
</evidence>
<dbReference type="PANTHER" id="PTHR43394">
    <property type="entry name" value="ATP-DEPENDENT PERMEASE MDL1, MITOCHONDRIAL"/>
    <property type="match status" value="1"/>
</dbReference>
<keyword evidence="4" id="KW-0472">Membrane</keyword>
<dbReference type="InterPro" id="IPR011527">
    <property type="entry name" value="ABC1_TM_dom"/>
</dbReference>
<dbReference type="EMBL" id="CP123504">
    <property type="protein sequence ID" value="WGM03145.1"/>
    <property type="molecule type" value="Genomic_DNA"/>
</dbReference>
<evidence type="ECO:0000313" key="7">
    <source>
        <dbReference type="Proteomes" id="UP001177595"/>
    </source>
</evidence>